<comment type="caution">
    <text evidence="3">The sequence shown here is derived from an EMBL/GenBank/DDBJ whole genome shotgun (WGS) entry which is preliminary data.</text>
</comment>
<keyword evidence="4" id="KW-1185">Reference proteome</keyword>
<feature type="coiled-coil region" evidence="1">
    <location>
        <begin position="15"/>
        <end position="42"/>
    </location>
</feature>
<dbReference type="EMBL" id="JADBEC010000003">
    <property type="protein sequence ID" value="MBE1509671.1"/>
    <property type="molecule type" value="Genomic_DNA"/>
</dbReference>
<evidence type="ECO:0000313" key="3">
    <source>
        <dbReference type="EMBL" id="MBE1509671.1"/>
    </source>
</evidence>
<protein>
    <submittedName>
        <fullName evidence="3">ElaB/YqjD/DUF883 family membrane-anchored ribosome-binding protein</fullName>
    </submittedName>
</protein>
<gene>
    <name evidence="3" type="ORF">H4W29_006918</name>
</gene>
<evidence type="ECO:0000256" key="2">
    <source>
        <dbReference type="SAM" id="Phobius"/>
    </source>
</evidence>
<keyword evidence="2" id="KW-1133">Transmembrane helix</keyword>
<accession>A0ABR9J2H3</accession>
<name>A0ABR9J2H3_RHIVS</name>
<feature type="transmembrane region" description="Helical" evidence="2">
    <location>
        <begin position="73"/>
        <end position="90"/>
    </location>
</feature>
<dbReference type="RefSeq" id="WP_192733225.1">
    <property type="nucleotide sequence ID" value="NZ_BAAAVL010000008.1"/>
</dbReference>
<dbReference type="Proteomes" id="UP000620262">
    <property type="component" value="Unassembled WGS sequence"/>
</dbReference>
<keyword evidence="2" id="KW-0812">Transmembrane</keyword>
<evidence type="ECO:0000313" key="4">
    <source>
        <dbReference type="Proteomes" id="UP000620262"/>
    </source>
</evidence>
<organism evidence="3 4">
    <name type="scientific">Rhizobium viscosum</name>
    <name type="common">Arthrobacter viscosus</name>
    <dbReference type="NCBI Taxonomy" id="1673"/>
    <lineage>
        <taxon>Bacteria</taxon>
        <taxon>Pseudomonadati</taxon>
        <taxon>Pseudomonadota</taxon>
        <taxon>Alphaproteobacteria</taxon>
        <taxon>Hyphomicrobiales</taxon>
        <taxon>Rhizobiaceae</taxon>
        <taxon>Rhizobium/Agrobacterium group</taxon>
        <taxon>Rhizobium</taxon>
    </lineage>
</organism>
<reference evidence="3 4" key="1">
    <citation type="submission" date="2020-10" db="EMBL/GenBank/DDBJ databases">
        <title>Sequencing the genomes of 1000 actinobacteria strains.</title>
        <authorList>
            <person name="Klenk H.-P."/>
        </authorList>
    </citation>
    <scope>NUCLEOTIDE SEQUENCE [LARGE SCALE GENOMIC DNA]</scope>
    <source>
        <strain evidence="3 4">DSM 7307</strain>
    </source>
</reference>
<keyword evidence="2" id="KW-0472">Membrane</keyword>
<sequence>MAELKTASAESTAARVKAEVAAEDLSAQVAALREDLARLSESVIALGQGAKTAVTDEAAIMTERVRDKVREEPLTAIAITAGVAYLFGLLSRR</sequence>
<evidence type="ECO:0000256" key="1">
    <source>
        <dbReference type="SAM" id="Coils"/>
    </source>
</evidence>
<keyword evidence="1" id="KW-0175">Coiled coil</keyword>
<proteinExistence type="predicted"/>